<feature type="domain" description="Transcription regulator PadR N-terminal" evidence="1">
    <location>
        <begin position="9"/>
        <end position="84"/>
    </location>
</feature>
<dbReference type="AlphaFoldDB" id="A0A1M6RPF7"/>
<organism evidence="2 3">
    <name type="scientific">Pseudonocardia thermophila</name>
    <dbReference type="NCBI Taxonomy" id="1848"/>
    <lineage>
        <taxon>Bacteria</taxon>
        <taxon>Bacillati</taxon>
        <taxon>Actinomycetota</taxon>
        <taxon>Actinomycetes</taxon>
        <taxon>Pseudonocardiales</taxon>
        <taxon>Pseudonocardiaceae</taxon>
        <taxon>Pseudonocardia</taxon>
    </lineage>
</organism>
<dbReference type="EMBL" id="FRAP01000005">
    <property type="protein sequence ID" value="SHK34314.1"/>
    <property type="molecule type" value="Genomic_DNA"/>
</dbReference>
<dbReference type="SUPFAM" id="SSF46785">
    <property type="entry name" value="Winged helix' DNA-binding domain"/>
    <property type="match status" value="1"/>
</dbReference>
<keyword evidence="3" id="KW-1185">Reference proteome</keyword>
<evidence type="ECO:0000259" key="1">
    <source>
        <dbReference type="Pfam" id="PF03551"/>
    </source>
</evidence>
<dbReference type="STRING" id="1848.SAMN05443637_10593"/>
<dbReference type="Pfam" id="PF03551">
    <property type="entry name" value="PadR"/>
    <property type="match status" value="1"/>
</dbReference>
<protein>
    <submittedName>
        <fullName evidence="2">Transcriptional regulator, PadR family</fullName>
    </submittedName>
</protein>
<gene>
    <name evidence="2" type="ORF">SAMN05443637_10593</name>
</gene>
<name>A0A1M6RPF7_PSETH</name>
<accession>A0A1M6RPF7</accession>
<dbReference type="InterPro" id="IPR036388">
    <property type="entry name" value="WH-like_DNA-bd_sf"/>
</dbReference>
<dbReference type="InterPro" id="IPR005149">
    <property type="entry name" value="Tscrpt_reg_PadR_N"/>
</dbReference>
<dbReference type="Proteomes" id="UP000184363">
    <property type="component" value="Unassembled WGS sequence"/>
</dbReference>
<proteinExistence type="predicted"/>
<sequence>MLTPLATSVLALLCERPMHPYEMYRLMIKRHEDRVVKLKPGSLYHTMDRLHAAGFVVATGTEREGARPERTTYAITSAGREALGEWVRTALAEPVNEYPRLPVALAEAHHLPRAEVIELLRTRIARVEAGLIEDEAIAGGARACGVPEVYVLDMDFRIETTRAELGWLRRLVSRLENEELTWPNER</sequence>
<reference evidence="2 3" key="1">
    <citation type="submission" date="2016-11" db="EMBL/GenBank/DDBJ databases">
        <authorList>
            <person name="Jaros S."/>
            <person name="Januszkiewicz K."/>
            <person name="Wedrychowicz H."/>
        </authorList>
    </citation>
    <scope>NUCLEOTIDE SEQUENCE [LARGE SCALE GENOMIC DNA]</scope>
    <source>
        <strain evidence="2 3">DSM 43832</strain>
    </source>
</reference>
<evidence type="ECO:0000313" key="2">
    <source>
        <dbReference type="EMBL" id="SHK34314.1"/>
    </source>
</evidence>
<evidence type="ECO:0000313" key="3">
    <source>
        <dbReference type="Proteomes" id="UP000184363"/>
    </source>
</evidence>
<dbReference type="InterPro" id="IPR036390">
    <property type="entry name" value="WH_DNA-bd_sf"/>
</dbReference>
<dbReference type="PANTHER" id="PTHR43252">
    <property type="entry name" value="TRANSCRIPTIONAL REGULATOR YQJI"/>
    <property type="match status" value="1"/>
</dbReference>
<dbReference type="PANTHER" id="PTHR43252:SF4">
    <property type="entry name" value="TRANSCRIPTIONAL REGULATORY PROTEIN"/>
    <property type="match status" value="1"/>
</dbReference>
<dbReference type="Gene3D" id="1.10.10.10">
    <property type="entry name" value="Winged helix-like DNA-binding domain superfamily/Winged helix DNA-binding domain"/>
    <property type="match status" value="1"/>
</dbReference>